<protein>
    <recommendedName>
        <fullName evidence="3">Type III restriction-modification system: methylase</fullName>
    </recommendedName>
</protein>
<evidence type="ECO:0000313" key="2">
    <source>
        <dbReference type="Proteomes" id="UP000006822"/>
    </source>
</evidence>
<dbReference type="HOGENOM" id="CLU_144759_0_0_14"/>
<dbReference type="AlphaFoldDB" id="Q600Q6"/>
<dbReference type="EMBL" id="AE017332">
    <property type="protein sequence ID" value="AAV27554.1"/>
    <property type="molecule type" value="Genomic_DNA"/>
</dbReference>
<sequence>MKDPKIPNLLEIYKQKLDEISSKELNSDQKQLAIQILEKFEPNKLEYVFQFISQRIKTGFRFDSAPESDTNTVAILEKDENLSFKFNKNNQNPNTLIIGENYDGLKNLLVIERERERERRRLWYNLYRSAL</sequence>
<gene>
    <name evidence="1" type="ordered locus">mhp399</name>
</gene>
<dbReference type="KEGG" id="mhy:mhp399"/>
<dbReference type="PhylomeDB" id="Q600Q6"/>
<evidence type="ECO:0008006" key="3">
    <source>
        <dbReference type="Google" id="ProtNLM"/>
    </source>
</evidence>
<dbReference type="PIRSF" id="PIRSF028340">
    <property type="entry name" value="UCP028340"/>
    <property type="match status" value="1"/>
</dbReference>
<dbReference type="Proteomes" id="UP000006822">
    <property type="component" value="Chromosome"/>
</dbReference>
<dbReference type="RefSeq" id="WP_011206233.1">
    <property type="nucleotide sequence ID" value="NC_006360.1"/>
</dbReference>
<organism evidence="1 2">
    <name type="scientific">Mesomycoplasma hyopneumoniae (strain 232)</name>
    <name type="common">Mycoplasma hyopneumoniae</name>
    <dbReference type="NCBI Taxonomy" id="295358"/>
    <lineage>
        <taxon>Bacteria</taxon>
        <taxon>Bacillati</taxon>
        <taxon>Mycoplasmatota</taxon>
        <taxon>Mycoplasmoidales</taxon>
        <taxon>Metamycoplasmataceae</taxon>
        <taxon>Mesomycoplasma</taxon>
    </lineage>
</organism>
<name>Q600Q6_MESH2</name>
<accession>Q600Q6</accession>
<dbReference type="InterPro" id="IPR016881">
    <property type="entry name" value="UCP028340"/>
</dbReference>
<reference evidence="1 2" key="1">
    <citation type="journal article" date="2004" name="J. Bacteriol.">
        <title>The genome sequence of Mycoplasma hyopneumoniae strain 232, the agent of swine mycoplasmosis.</title>
        <authorList>
            <person name="Minion F.C."/>
            <person name="Lefkowitz E.J."/>
            <person name="Madsen M.L."/>
            <person name="Cleary B.J."/>
            <person name="Swartzell S.M."/>
            <person name="Mahairas G.G."/>
        </authorList>
    </citation>
    <scope>NUCLEOTIDE SEQUENCE [LARGE SCALE GENOMIC DNA]</scope>
    <source>
        <strain evidence="1 2">232</strain>
    </source>
</reference>
<evidence type="ECO:0000313" key="1">
    <source>
        <dbReference type="EMBL" id="AAV27554.1"/>
    </source>
</evidence>
<dbReference type="eggNOG" id="ENOG50346H8">
    <property type="taxonomic scope" value="Bacteria"/>
</dbReference>
<proteinExistence type="predicted"/>